<dbReference type="Proteomes" id="UP000485367">
    <property type="component" value="Unassembled WGS sequence"/>
</dbReference>
<dbReference type="SUPFAM" id="SSF56112">
    <property type="entry name" value="Protein kinase-like (PK-like)"/>
    <property type="match status" value="1"/>
</dbReference>
<reference evidence="2" key="1">
    <citation type="submission" date="2017-02" db="EMBL/GenBank/DDBJ databases">
        <title>Delving into the versatile metabolic prowess of the omnipresent phylum Bacteroidetes.</title>
        <authorList>
            <person name="Nobu M.K."/>
            <person name="Mei R."/>
            <person name="Narihiro T."/>
            <person name="Kuroda K."/>
            <person name="Liu W.-T."/>
        </authorList>
    </citation>
    <scope>NUCLEOTIDE SEQUENCE</scope>
    <source>
        <strain evidence="2">ADurb.Bin280</strain>
    </source>
</reference>
<feature type="domain" description="Aminoglycoside phosphotransferase" evidence="1">
    <location>
        <begin position="339"/>
        <end position="562"/>
    </location>
</feature>
<sequence>MSGRTNILRIMKNYYSDKIAQYTGSLSEAELSKYAQETALLDNLRRYNLGNLYNNISAKIKKVFGKKFLESANSGIITAEESINANINLAKDLYSDHLANLILNHNIKQFEDLSDDNLRKFVSENKSTLSNFLESKGVQFLVIRPEMHHLHQVIEEFLEREGLKIIYSIDKTLSFEQYWAIYKDNLIDKNSFADFPTRTLVYLSGKCRIIVILKSKNVDLSKIKGERGVYIPHTIRGDLITKESLYLLKGGIVDAKKLYFILDPIGSYRNIVSGDIPSDGIHKEYMYPFLFYAIAGIHTPENDEVRKELQVLLSLDEIKEITKRVLSKDLNERVKSLDFISSGESLTYSVDLGEKRNYLKIGKEGRSSNFVFEAHALKLLNNHAANVSTPIDYGSDYLLQSEVKGESINDKPKLFLKQCIYDDLAKDLNKFYSLNFDKFGRVGLNGNTGKEFCNWEDFFDEIDIWVHEISKNDLVERSLVDYLYKIWISSKWKIAKISEPHLVHGDFCLDHIYSSDGQYSGIIDFGDSFAGDPLMDLAYFKYKEITKDYGAKTYKLLIDAYSKFRKFSKHEKDLVDLYMIYWGLRRVHEAMGDGLILKFTEKLSKLGEDIYI</sequence>
<dbReference type="GO" id="GO:0016740">
    <property type="term" value="F:transferase activity"/>
    <property type="evidence" value="ECO:0007669"/>
    <property type="project" value="UniProtKB-KW"/>
</dbReference>
<dbReference type="Pfam" id="PF01636">
    <property type="entry name" value="APH"/>
    <property type="match status" value="1"/>
</dbReference>
<dbReference type="InterPro" id="IPR011009">
    <property type="entry name" value="Kinase-like_dom_sf"/>
</dbReference>
<dbReference type="InterPro" id="IPR051678">
    <property type="entry name" value="AGP_Transferase"/>
</dbReference>
<organism evidence="2">
    <name type="scientific">candidate division WS2 bacterium ADurb.Bin280</name>
    <dbReference type="NCBI Taxonomy" id="1852829"/>
    <lineage>
        <taxon>Bacteria</taxon>
        <taxon>candidate division WS2</taxon>
    </lineage>
</organism>
<comment type="caution">
    <text evidence="2">The sequence shown here is derived from an EMBL/GenBank/DDBJ whole genome shotgun (WGS) entry which is preliminary data.</text>
</comment>
<dbReference type="EMBL" id="MWBO01000025">
    <property type="protein sequence ID" value="OQA52653.1"/>
    <property type="molecule type" value="Genomic_DNA"/>
</dbReference>
<dbReference type="Gene3D" id="3.90.1200.10">
    <property type="match status" value="1"/>
</dbReference>
<name>A0A1V5SEI9_9BACT</name>
<dbReference type="InterPro" id="IPR002575">
    <property type="entry name" value="Aminoglycoside_PTrfase"/>
</dbReference>
<protein>
    <submittedName>
        <fullName evidence="2">Phosphotransferase enzyme family protein</fullName>
    </submittedName>
</protein>
<gene>
    <name evidence="2" type="ORF">BWY43_00386</name>
</gene>
<dbReference type="PANTHER" id="PTHR21310">
    <property type="entry name" value="AMINOGLYCOSIDE PHOSPHOTRANSFERASE-RELATED-RELATED"/>
    <property type="match status" value="1"/>
</dbReference>
<dbReference type="AlphaFoldDB" id="A0A1V5SEI9"/>
<accession>A0A1V5SEI9</accession>
<keyword evidence="2" id="KW-0808">Transferase</keyword>
<evidence type="ECO:0000259" key="1">
    <source>
        <dbReference type="Pfam" id="PF01636"/>
    </source>
</evidence>
<evidence type="ECO:0000313" key="2">
    <source>
        <dbReference type="EMBL" id="OQA52653.1"/>
    </source>
</evidence>
<proteinExistence type="predicted"/>